<protein>
    <submittedName>
        <fullName evidence="1">Uncharacterized protein MANES_14G008300</fullName>
    </submittedName>
</protein>
<dbReference type="AlphaFoldDB" id="A0A2P2KDY5"/>
<evidence type="ECO:0000313" key="1">
    <source>
        <dbReference type="EMBL" id="MBX03943.1"/>
    </source>
</evidence>
<reference evidence="1" key="1">
    <citation type="submission" date="2018-02" db="EMBL/GenBank/DDBJ databases">
        <title>Rhizophora mucronata_Transcriptome.</title>
        <authorList>
            <person name="Meera S.P."/>
            <person name="Sreeshan A."/>
            <person name="Augustine A."/>
        </authorList>
    </citation>
    <scope>NUCLEOTIDE SEQUENCE</scope>
    <source>
        <tissue evidence="1">Leaf</tissue>
    </source>
</reference>
<dbReference type="EMBL" id="GGEC01023456">
    <property type="protein sequence ID" value="MBX03940.1"/>
    <property type="molecule type" value="Transcribed_RNA"/>
</dbReference>
<accession>A0A2P2KDY5</accession>
<dbReference type="EMBL" id="GGEC01023459">
    <property type="protein sequence ID" value="MBX03943.1"/>
    <property type="molecule type" value="Transcribed_RNA"/>
</dbReference>
<sequence length="47" mass="5720">MYKTYISHHKGKPHRSFISLFVDRIRNQDPLFYPFKSQLVPALLYHE</sequence>
<name>A0A2P2KDY5_RHIMU</name>
<proteinExistence type="predicted"/>
<organism evidence="1">
    <name type="scientific">Rhizophora mucronata</name>
    <name type="common">Asiatic mangrove</name>
    <dbReference type="NCBI Taxonomy" id="61149"/>
    <lineage>
        <taxon>Eukaryota</taxon>
        <taxon>Viridiplantae</taxon>
        <taxon>Streptophyta</taxon>
        <taxon>Embryophyta</taxon>
        <taxon>Tracheophyta</taxon>
        <taxon>Spermatophyta</taxon>
        <taxon>Magnoliopsida</taxon>
        <taxon>eudicotyledons</taxon>
        <taxon>Gunneridae</taxon>
        <taxon>Pentapetalae</taxon>
        <taxon>rosids</taxon>
        <taxon>fabids</taxon>
        <taxon>Malpighiales</taxon>
        <taxon>Rhizophoraceae</taxon>
        <taxon>Rhizophora</taxon>
    </lineage>
</organism>